<accession>A0AAV9L0K8</accession>
<comment type="caution">
    <text evidence="4">The sequence shown here is derived from an EMBL/GenBank/DDBJ whole genome shotgun (WGS) entry which is preliminary data.</text>
</comment>
<feature type="compositionally biased region" description="Polar residues" evidence="2">
    <location>
        <begin position="109"/>
        <end position="124"/>
    </location>
</feature>
<evidence type="ECO:0000313" key="5">
    <source>
        <dbReference type="Proteomes" id="UP001311915"/>
    </source>
</evidence>
<evidence type="ECO:0000259" key="3">
    <source>
        <dbReference type="PROSITE" id="PS50158"/>
    </source>
</evidence>
<keyword evidence="1" id="KW-0862">Zinc</keyword>
<keyword evidence="1" id="KW-0479">Metal-binding</keyword>
<feature type="compositionally biased region" description="Low complexity" evidence="2">
    <location>
        <begin position="29"/>
        <end position="39"/>
    </location>
</feature>
<evidence type="ECO:0000313" key="4">
    <source>
        <dbReference type="EMBL" id="KAK4717702.1"/>
    </source>
</evidence>
<reference evidence="4 5" key="1">
    <citation type="submission" date="2023-10" db="EMBL/GenBank/DDBJ databases">
        <title>Genome-Wide Identification Analysis in wild type Solanum Pinnatisectum Reveals Some Genes Defensing Phytophthora Infestans.</title>
        <authorList>
            <person name="Sun C."/>
        </authorList>
    </citation>
    <scope>NUCLEOTIDE SEQUENCE [LARGE SCALE GENOMIC DNA]</scope>
    <source>
        <strain evidence="4">LQN</strain>
        <tissue evidence="4">Leaf</tissue>
    </source>
</reference>
<name>A0AAV9L0K8_9SOLN</name>
<dbReference type="SUPFAM" id="SSF57756">
    <property type="entry name" value="Retrovirus zinc finger-like domains"/>
    <property type="match status" value="1"/>
</dbReference>
<dbReference type="GO" id="GO:0003676">
    <property type="term" value="F:nucleic acid binding"/>
    <property type="evidence" value="ECO:0007669"/>
    <property type="project" value="InterPro"/>
</dbReference>
<proteinExistence type="predicted"/>
<dbReference type="SMART" id="SM00343">
    <property type="entry name" value="ZnF_C2HC"/>
    <property type="match status" value="1"/>
</dbReference>
<keyword evidence="5" id="KW-1185">Reference proteome</keyword>
<feature type="region of interest" description="Disordered" evidence="2">
    <location>
        <begin position="107"/>
        <end position="133"/>
    </location>
</feature>
<dbReference type="Gene3D" id="4.10.60.10">
    <property type="entry name" value="Zinc finger, CCHC-type"/>
    <property type="match status" value="1"/>
</dbReference>
<protein>
    <recommendedName>
        <fullName evidence="3">CCHC-type domain-containing protein</fullName>
    </recommendedName>
</protein>
<dbReference type="PROSITE" id="PS50158">
    <property type="entry name" value="ZF_CCHC"/>
    <property type="match status" value="1"/>
</dbReference>
<feature type="region of interest" description="Disordered" evidence="2">
    <location>
        <begin position="19"/>
        <end position="43"/>
    </location>
</feature>
<evidence type="ECO:0000256" key="2">
    <source>
        <dbReference type="SAM" id="MobiDB-lite"/>
    </source>
</evidence>
<dbReference type="Proteomes" id="UP001311915">
    <property type="component" value="Unassembled WGS sequence"/>
</dbReference>
<keyword evidence="1" id="KW-0863">Zinc-finger</keyword>
<feature type="domain" description="CCHC-type" evidence="3">
    <location>
        <begin position="92"/>
        <end position="105"/>
    </location>
</feature>
<gene>
    <name evidence="4" type="ORF">R3W88_016040</name>
</gene>
<organism evidence="4 5">
    <name type="scientific">Solanum pinnatisectum</name>
    <name type="common">tansyleaf nightshade</name>
    <dbReference type="NCBI Taxonomy" id="50273"/>
    <lineage>
        <taxon>Eukaryota</taxon>
        <taxon>Viridiplantae</taxon>
        <taxon>Streptophyta</taxon>
        <taxon>Embryophyta</taxon>
        <taxon>Tracheophyta</taxon>
        <taxon>Spermatophyta</taxon>
        <taxon>Magnoliopsida</taxon>
        <taxon>eudicotyledons</taxon>
        <taxon>Gunneridae</taxon>
        <taxon>Pentapetalae</taxon>
        <taxon>asterids</taxon>
        <taxon>lamiids</taxon>
        <taxon>Solanales</taxon>
        <taxon>Solanaceae</taxon>
        <taxon>Solanoideae</taxon>
        <taxon>Solaneae</taxon>
        <taxon>Solanum</taxon>
    </lineage>
</organism>
<evidence type="ECO:0000256" key="1">
    <source>
        <dbReference type="PROSITE-ProRule" id="PRU00047"/>
    </source>
</evidence>
<dbReference type="EMBL" id="JAWPEI010000008">
    <property type="protein sequence ID" value="KAK4717702.1"/>
    <property type="molecule type" value="Genomic_DNA"/>
</dbReference>
<dbReference type="InterPro" id="IPR036875">
    <property type="entry name" value="Znf_CCHC_sf"/>
</dbReference>
<dbReference type="InterPro" id="IPR001878">
    <property type="entry name" value="Znf_CCHC"/>
</dbReference>
<dbReference type="Pfam" id="PF00098">
    <property type="entry name" value="zf-CCHC"/>
    <property type="match status" value="1"/>
</dbReference>
<dbReference type="GO" id="GO:0008270">
    <property type="term" value="F:zinc ion binding"/>
    <property type="evidence" value="ECO:0007669"/>
    <property type="project" value="UniProtKB-KW"/>
</dbReference>
<dbReference type="AlphaFoldDB" id="A0AAV9L0K8"/>
<sequence length="133" mass="14422">MNPPSFTGSSSFEDLENFVDELKKKQKGPAPSSASALAPRNKGEYNVQNLQNFRTRLLQSQGSVAQGGKWAPACARYGRTHPSKCRDGQTGCFKCGQEGHFMKECLKNMQGNGNQGNRAQSSSVAPPERAASR</sequence>